<dbReference type="Gene3D" id="3.40.720.10">
    <property type="entry name" value="Alkaline Phosphatase, subunit A"/>
    <property type="match status" value="1"/>
</dbReference>
<dbReference type="InterPro" id="IPR017850">
    <property type="entry name" value="Alkaline_phosphatase_core_sf"/>
</dbReference>
<dbReference type="AlphaFoldDB" id="A0AAV2R031"/>
<keyword evidence="2" id="KW-1185">Reference proteome</keyword>
<dbReference type="GO" id="GO:0005615">
    <property type="term" value="C:extracellular space"/>
    <property type="evidence" value="ECO:0007669"/>
    <property type="project" value="TreeGrafter"/>
</dbReference>
<evidence type="ECO:0000313" key="2">
    <source>
        <dbReference type="Proteomes" id="UP001497623"/>
    </source>
</evidence>
<dbReference type="EMBL" id="CAXKWB010012663">
    <property type="protein sequence ID" value="CAL4105083.1"/>
    <property type="molecule type" value="Genomic_DNA"/>
</dbReference>
<dbReference type="FunFam" id="3.40.720.10:FF:000017">
    <property type="entry name" value="Predicted protein"/>
    <property type="match status" value="1"/>
</dbReference>
<evidence type="ECO:0000313" key="1">
    <source>
        <dbReference type="EMBL" id="CAL4105083.1"/>
    </source>
</evidence>
<dbReference type="Pfam" id="PF02995">
    <property type="entry name" value="DUF229"/>
    <property type="match status" value="1"/>
</dbReference>
<comment type="caution">
    <text evidence="1">The sequence shown here is derived from an EMBL/GenBank/DDBJ whole genome shotgun (WGS) entry which is preliminary data.</text>
</comment>
<reference evidence="1 2" key="1">
    <citation type="submission" date="2024-05" db="EMBL/GenBank/DDBJ databases">
        <authorList>
            <person name="Wallberg A."/>
        </authorList>
    </citation>
    <scope>NUCLEOTIDE SEQUENCE [LARGE SCALE GENOMIC DNA]</scope>
</reference>
<dbReference type="SUPFAM" id="SSF53649">
    <property type="entry name" value="Alkaline phosphatase-like"/>
    <property type="match status" value="1"/>
</dbReference>
<evidence type="ECO:0008006" key="3">
    <source>
        <dbReference type="Google" id="ProtNLM"/>
    </source>
</evidence>
<dbReference type="CDD" id="cd16021">
    <property type="entry name" value="ALP_like"/>
    <property type="match status" value="1"/>
</dbReference>
<feature type="non-terminal residue" evidence="1">
    <location>
        <position position="636"/>
    </location>
</feature>
<name>A0AAV2R031_MEGNR</name>
<organism evidence="1 2">
    <name type="scientific">Meganyctiphanes norvegica</name>
    <name type="common">Northern krill</name>
    <name type="synonym">Thysanopoda norvegica</name>
    <dbReference type="NCBI Taxonomy" id="48144"/>
    <lineage>
        <taxon>Eukaryota</taxon>
        <taxon>Metazoa</taxon>
        <taxon>Ecdysozoa</taxon>
        <taxon>Arthropoda</taxon>
        <taxon>Crustacea</taxon>
        <taxon>Multicrustacea</taxon>
        <taxon>Malacostraca</taxon>
        <taxon>Eumalacostraca</taxon>
        <taxon>Eucarida</taxon>
        <taxon>Euphausiacea</taxon>
        <taxon>Euphausiidae</taxon>
        <taxon>Meganyctiphanes</taxon>
    </lineage>
</organism>
<dbReference type="InterPro" id="IPR004245">
    <property type="entry name" value="DUF229"/>
</dbReference>
<dbReference type="PANTHER" id="PTHR10974:SF1">
    <property type="entry name" value="FI08016P-RELATED"/>
    <property type="match status" value="1"/>
</dbReference>
<gene>
    <name evidence="1" type="ORF">MNOR_LOCUS17996</name>
</gene>
<dbReference type="PANTHER" id="PTHR10974">
    <property type="entry name" value="FI08016P-RELATED"/>
    <property type="match status" value="1"/>
</dbReference>
<accession>A0AAV2R031</accession>
<proteinExistence type="predicted"/>
<protein>
    <recommendedName>
        <fullName evidence="3">DUF229 domain containing protein</fullName>
    </recommendedName>
</protein>
<dbReference type="Proteomes" id="UP001497623">
    <property type="component" value="Unassembled WGS sequence"/>
</dbReference>
<sequence>MRHRPQYQGSSVCVVRPIEILIINQTWHMRPARTHSDGNYDTPAIQGLLVNTSDYRLPEYNIWDITIKKYLNPPRSTDCSAGKIPLTSINHVTNGYDSNYSTPMLVYHKQHERAYSSFGVKCCYSAIQRIKPIPGVYVQGADNKFQLGPCKYFSKEMTLIQDSFIYVKCTNSLWWIVYENTHSALQAKTIQETKGGAASSTPKEKNTKDEVLSVMFIGLDSMSRNNLMRYMPKTYSYLKEINAIDLQGYNKISDNTFPNLIPLLTGLNEKEFMATFVNSSRWFDGPYDNGPFIWKKFSEKGYMTSFGEDAPHLGTFSYTRKGFIMQPTDEYLRPFMVATEKFTGNWWLNYWYSYCYGYETSSEVLYDYAIDLANFVKSVPLFSFLWSTGITHDSLEFPFTIDEPTEILLRKLHMRKDLIVIFLSDHGMRYGGIRTTTIGKYEENTPFNFFILPESFKEKYKTAYYSLLENQKRLTTHFDIHKSLVDILDKNYQNETYLAEPVVKDREMSLFKPIPKTRNCKDSQIEYHYCAGIILEDISTEDKISKLAVDFVINIMNKGLLAFSSCSQLELNKIVRARRSPLKNYEAMNDVPNIYNIIFTTTPGYAMFEATTEVMNDNFIIENSLNGISRVNLYKG</sequence>